<dbReference type="EMBL" id="JAMZFW010000002">
    <property type="protein sequence ID" value="MCP1101218.1"/>
    <property type="molecule type" value="Genomic_DNA"/>
</dbReference>
<dbReference type="Proteomes" id="UP001523566">
    <property type="component" value="Unassembled WGS sequence"/>
</dbReference>
<gene>
    <name evidence="1" type="ORF">NK125_02165</name>
</gene>
<sequence length="386" mass="45070">MKREYFLKHKNTIVFPCTFDDETNRLVNSGKIDAVELLPIGVGRVGNSINKKMFARWLEERQIPNTRYGFKELLERIGVDNASELMLKNLGLNMTDHYWLCPAERNLKWEEINFFENDFSVEIDTVLLKRDYVQVGDTLDLNPAYTTSGNLAKAWMIEDGKAMLYKQGSHNYMQEPFNEVFASEMHKLNNCSNYVSYRLKNIDDIPYSVCENFVDVKTEFVSARNILESVKKDNQISYLQHFKNICLDHGIENVADEVDYMIATDYIIGNSDRHTNNFGIIRNAVTLEWIKLAPIFDSGNSLWFDLSTPRIDIKQDIKCNSFYQTQDTMIKHMESIPPNIRTEEIPFLLYDIFKQSADMSEERIRKIESGLTYRGRKYKNIVNEKD</sequence>
<protein>
    <submittedName>
        <fullName evidence="1">Excisionase</fullName>
    </submittedName>
</protein>
<reference evidence="1 2" key="1">
    <citation type="journal article" date="2022" name="Genome Biol. Evol.">
        <title>Host diet, physiology and behaviors set the stage for Lachnospiraceae cladogenesis.</title>
        <authorList>
            <person name="Vera-Ponce De Leon A."/>
            <person name="Schneider M."/>
            <person name="Jahnes B.C."/>
            <person name="Sadowski V."/>
            <person name="Camuy-Velez L.A."/>
            <person name="Duan J."/>
            <person name="Sabree Z.L."/>
        </authorList>
    </citation>
    <scope>NUCLEOTIDE SEQUENCE [LARGE SCALE GENOMIC DNA]</scope>
    <source>
        <strain evidence="1 2">PAL113</strain>
    </source>
</reference>
<organism evidence="1 2">
    <name type="scientific">Aequitasia blattaphilus</name>
    <dbReference type="NCBI Taxonomy" id="2949332"/>
    <lineage>
        <taxon>Bacteria</taxon>
        <taxon>Bacillati</taxon>
        <taxon>Bacillota</taxon>
        <taxon>Clostridia</taxon>
        <taxon>Lachnospirales</taxon>
        <taxon>Lachnospiraceae</taxon>
        <taxon>Aequitasia</taxon>
    </lineage>
</organism>
<evidence type="ECO:0000313" key="2">
    <source>
        <dbReference type="Proteomes" id="UP001523566"/>
    </source>
</evidence>
<accession>A0ABT1E5U8</accession>
<evidence type="ECO:0000313" key="1">
    <source>
        <dbReference type="EMBL" id="MCP1101218.1"/>
    </source>
</evidence>
<dbReference type="RefSeq" id="WP_262065000.1">
    <property type="nucleotide sequence ID" value="NZ_JAMXOD010000002.1"/>
</dbReference>
<name>A0ABT1E5U8_9FIRM</name>
<keyword evidence="2" id="KW-1185">Reference proteome</keyword>
<dbReference type="Gene3D" id="1.10.1070.20">
    <property type="match status" value="1"/>
</dbReference>
<proteinExistence type="predicted"/>
<comment type="caution">
    <text evidence="1">The sequence shown here is derived from an EMBL/GenBank/DDBJ whole genome shotgun (WGS) entry which is preliminary data.</text>
</comment>